<dbReference type="AlphaFoldDB" id="A0A1R0ZG62"/>
<keyword evidence="5 7" id="KW-1133">Transmembrane helix</keyword>
<evidence type="ECO:0000256" key="6">
    <source>
        <dbReference type="ARBA" id="ARBA00023136"/>
    </source>
</evidence>
<keyword evidence="2 7" id="KW-0813">Transport</keyword>
<gene>
    <name evidence="9" type="ORF">BSK65_15470</name>
</gene>
<keyword evidence="4 7" id="KW-0812">Transmembrane</keyword>
<dbReference type="InterPro" id="IPR000515">
    <property type="entry name" value="MetI-like"/>
</dbReference>
<feature type="transmembrane region" description="Helical" evidence="7">
    <location>
        <begin position="104"/>
        <end position="124"/>
    </location>
</feature>
<evidence type="ECO:0000256" key="5">
    <source>
        <dbReference type="ARBA" id="ARBA00022989"/>
    </source>
</evidence>
<feature type="domain" description="ABC transmembrane type-1" evidence="8">
    <location>
        <begin position="69"/>
        <end position="263"/>
    </location>
</feature>
<reference evidence="9 10" key="1">
    <citation type="submission" date="2016-11" db="EMBL/GenBank/DDBJ databases">
        <title>Paenibacillus species isolates.</title>
        <authorList>
            <person name="Beno S.M."/>
        </authorList>
    </citation>
    <scope>NUCLEOTIDE SEQUENCE [LARGE SCALE GENOMIC DNA]</scope>
    <source>
        <strain evidence="9 10">FSL H7-0443</strain>
    </source>
</reference>
<keyword evidence="3" id="KW-1003">Cell membrane</keyword>
<dbReference type="EMBL" id="MPTW01000007">
    <property type="protein sequence ID" value="OME69396.1"/>
    <property type="molecule type" value="Genomic_DNA"/>
</dbReference>
<dbReference type="OrthoDB" id="2596412at2"/>
<dbReference type="PANTHER" id="PTHR43744">
    <property type="entry name" value="ABC TRANSPORTER PERMEASE PROTEIN MG189-RELATED-RELATED"/>
    <property type="match status" value="1"/>
</dbReference>
<dbReference type="Proteomes" id="UP000187425">
    <property type="component" value="Unassembled WGS sequence"/>
</dbReference>
<dbReference type="Pfam" id="PF00528">
    <property type="entry name" value="BPD_transp_1"/>
    <property type="match status" value="1"/>
</dbReference>
<dbReference type="RefSeq" id="WP_076285044.1">
    <property type="nucleotide sequence ID" value="NZ_MPTW01000007.1"/>
</dbReference>
<name>A0A1R0ZG62_9BACL</name>
<evidence type="ECO:0000259" key="8">
    <source>
        <dbReference type="PROSITE" id="PS50928"/>
    </source>
</evidence>
<comment type="subcellular location">
    <subcellularLocation>
        <location evidence="1 7">Cell membrane</location>
        <topology evidence="1 7">Multi-pass membrane protein</topology>
    </subcellularLocation>
</comment>
<feature type="transmembrane region" description="Helical" evidence="7">
    <location>
        <begin position="249"/>
        <end position="269"/>
    </location>
</feature>
<feature type="transmembrane region" description="Helical" evidence="7">
    <location>
        <begin position="65"/>
        <end position="92"/>
    </location>
</feature>
<dbReference type="CDD" id="cd06261">
    <property type="entry name" value="TM_PBP2"/>
    <property type="match status" value="1"/>
</dbReference>
<sequence length="284" mass="31918">MVKKIARILNGLFLILCAFTALFPMLHVLAVSFSSSRSVLAGEVFLWPVEFNIKAFTKHFETGLLFIAMRNTIIITVVGTILQMAGTTLMAYPLSKKRLRGRSVFLLMILFTMLFGGGLIPMFLLLKNLHILDTYWAIWLPGLISVYNLFVMKSFFEGLPSEVEESAKIDGANDPMILWKIVLLLSKPILAALSLFYPVGLWNVYSQALYFLNNSNLMPLMVRLYQLIQVTSLDSLLDNSEYNLLQPESIKAAAIVISVFPILCVYPFLQKYFVKGVLLGSVKG</sequence>
<evidence type="ECO:0000313" key="9">
    <source>
        <dbReference type="EMBL" id="OME69396.1"/>
    </source>
</evidence>
<dbReference type="SUPFAM" id="SSF161098">
    <property type="entry name" value="MetI-like"/>
    <property type="match status" value="1"/>
</dbReference>
<evidence type="ECO:0000256" key="2">
    <source>
        <dbReference type="ARBA" id="ARBA00022448"/>
    </source>
</evidence>
<keyword evidence="6 7" id="KW-0472">Membrane</keyword>
<dbReference type="PROSITE" id="PS50928">
    <property type="entry name" value="ABC_TM1"/>
    <property type="match status" value="1"/>
</dbReference>
<feature type="transmembrane region" description="Helical" evidence="7">
    <location>
        <begin position="136"/>
        <end position="156"/>
    </location>
</feature>
<dbReference type="InterPro" id="IPR035906">
    <property type="entry name" value="MetI-like_sf"/>
</dbReference>
<organism evidence="9 10">
    <name type="scientific">Paenibacillus odorifer</name>
    <dbReference type="NCBI Taxonomy" id="189426"/>
    <lineage>
        <taxon>Bacteria</taxon>
        <taxon>Bacillati</taxon>
        <taxon>Bacillota</taxon>
        <taxon>Bacilli</taxon>
        <taxon>Bacillales</taxon>
        <taxon>Paenibacillaceae</taxon>
        <taxon>Paenibacillus</taxon>
    </lineage>
</organism>
<proteinExistence type="inferred from homology"/>
<dbReference type="GO" id="GO:0005886">
    <property type="term" value="C:plasma membrane"/>
    <property type="evidence" value="ECO:0007669"/>
    <property type="project" value="UniProtKB-SubCell"/>
</dbReference>
<protein>
    <submittedName>
        <fullName evidence="9">ABC transporter permease</fullName>
    </submittedName>
</protein>
<dbReference type="PANTHER" id="PTHR43744:SF9">
    <property type="entry name" value="POLYGALACTURONAN_RHAMNOGALACTURONAN TRANSPORT SYSTEM PERMEASE PROTEIN YTCP"/>
    <property type="match status" value="1"/>
</dbReference>
<dbReference type="Gene3D" id="1.10.3720.10">
    <property type="entry name" value="MetI-like"/>
    <property type="match status" value="1"/>
</dbReference>
<evidence type="ECO:0000256" key="4">
    <source>
        <dbReference type="ARBA" id="ARBA00022692"/>
    </source>
</evidence>
<evidence type="ECO:0000256" key="1">
    <source>
        <dbReference type="ARBA" id="ARBA00004651"/>
    </source>
</evidence>
<comment type="similarity">
    <text evidence="7">Belongs to the binding-protein-dependent transport system permease family.</text>
</comment>
<comment type="caution">
    <text evidence="9">The sequence shown here is derived from an EMBL/GenBank/DDBJ whole genome shotgun (WGS) entry which is preliminary data.</text>
</comment>
<evidence type="ECO:0000313" key="10">
    <source>
        <dbReference type="Proteomes" id="UP000187425"/>
    </source>
</evidence>
<evidence type="ECO:0000256" key="3">
    <source>
        <dbReference type="ARBA" id="ARBA00022475"/>
    </source>
</evidence>
<dbReference type="GO" id="GO:0055085">
    <property type="term" value="P:transmembrane transport"/>
    <property type="evidence" value="ECO:0007669"/>
    <property type="project" value="InterPro"/>
</dbReference>
<accession>A0A1R0ZG62</accession>
<evidence type="ECO:0000256" key="7">
    <source>
        <dbReference type="RuleBase" id="RU363032"/>
    </source>
</evidence>